<sequence>MINKYGDKDKVTYEQQAKIQQEIEAAIAYLFASEDEGLQQALALVRDEGLPQIQISSIQGKLLQLLATACHARKILEIGALAGYSGIWLARALPADGRLISLEINAKNAELIRRTFMHAGVADRTEVRVGNALALLPHLLDEAPFDLVFIDADKQPYPHYLDWALRLTQPGSIIVADNTIAGGAALCAKAERNERQQGLFEYNKRASSDPRLLSLALAIDNNFTDGFTISVVREAPSQTGVANADYA</sequence>
<dbReference type="GO" id="GO:0032259">
    <property type="term" value="P:methylation"/>
    <property type="evidence" value="ECO:0007669"/>
    <property type="project" value="UniProtKB-KW"/>
</dbReference>
<dbReference type="Proteomes" id="UP000290365">
    <property type="component" value="Chromosome"/>
</dbReference>
<evidence type="ECO:0000256" key="1">
    <source>
        <dbReference type="ARBA" id="ARBA00022603"/>
    </source>
</evidence>
<gene>
    <name evidence="4" type="ORF">EPA93_14815</name>
</gene>
<protein>
    <submittedName>
        <fullName evidence="4">O-methyltransferase</fullName>
    </submittedName>
</protein>
<dbReference type="GO" id="GO:0008757">
    <property type="term" value="F:S-adenosylmethionine-dependent methyltransferase activity"/>
    <property type="evidence" value="ECO:0007669"/>
    <property type="project" value="TreeGrafter"/>
</dbReference>
<evidence type="ECO:0000313" key="5">
    <source>
        <dbReference type="Proteomes" id="UP000290365"/>
    </source>
</evidence>
<proteinExistence type="predicted"/>
<dbReference type="PANTHER" id="PTHR10509">
    <property type="entry name" value="O-METHYLTRANSFERASE-RELATED"/>
    <property type="match status" value="1"/>
</dbReference>
<dbReference type="Gene3D" id="3.40.50.150">
    <property type="entry name" value="Vaccinia Virus protein VP39"/>
    <property type="match status" value="1"/>
</dbReference>
<dbReference type="Pfam" id="PF01596">
    <property type="entry name" value="Methyltransf_3"/>
    <property type="match status" value="1"/>
</dbReference>
<dbReference type="InterPro" id="IPR050362">
    <property type="entry name" value="Cation-dep_OMT"/>
</dbReference>
<reference evidence="4 5" key="1">
    <citation type="submission" date="2019-01" db="EMBL/GenBank/DDBJ databases">
        <title>Ktedonosporobacter rubrisoli SCAWS-G2.</title>
        <authorList>
            <person name="Huang Y."/>
            <person name="Yan B."/>
        </authorList>
    </citation>
    <scope>NUCLEOTIDE SEQUENCE [LARGE SCALE GENOMIC DNA]</scope>
    <source>
        <strain evidence="4 5">SCAWS-G2</strain>
    </source>
</reference>
<dbReference type="PANTHER" id="PTHR10509:SF14">
    <property type="entry name" value="CAFFEOYL-COA O-METHYLTRANSFERASE 3-RELATED"/>
    <property type="match status" value="1"/>
</dbReference>
<organism evidence="4 5">
    <name type="scientific">Ktedonosporobacter rubrisoli</name>
    <dbReference type="NCBI Taxonomy" id="2509675"/>
    <lineage>
        <taxon>Bacteria</taxon>
        <taxon>Bacillati</taxon>
        <taxon>Chloroflexota</taxon>
        <taxon>Ktedonobacteria</taxon>
        <taxon>Ktedonobacterales</taxon>
        <taxon>Ktedonosporobacteraceae</taxon>
        <taxon>Ktedonosporobacter</taxon>
    </lineage>
</organism>
<evidence type="ECO:0000256" key="2">
    <source>
        <dbReference type="ARBA" id="ARBA00022679"/>
    </source>
</evidence>
<dbReference type="CDD" id="cd02440">
    <property type="entry name" value="AdoMet_MTases"/>
    <property type="match status" value="1"/>
</dbReference>
<dbReference type="InterPro" id="IPR029063">
    <property type="entry name" value="SAM-dependent_MTases_sf"/>
</dbReference>
<dbReference type="OrthoDB" id="9799672at2"/>
<dbReference type="InterPro" id="IPR002935">
    <property type="entry name" value="SAM_O-MeTrfase"/>
</dbReference>
<keyword evidence="2 4" id="KW-0808">Transferase</keyword>
<dbReference type="KEGG" id="kbs:EPA93_14815"/>
<accession>A0A4P6JQ23</accession>
<dbReference type="SUPFAM" id="SSF53335">
    <property type="entry name" value="S-adenosyl-L-methionine-dependent methyltransferases"/>
    <property type="match status" value="1"/>
</dbReference>
<keyword evidence="3" id="KW-0949">S-adenosyl-L-methionine</keyword>
<keyword evidence="1 4" id="KW-0489">Methyltransferase</keyword>
<keyword evidence="5" id="KW-1185">Reference proteome</keyword>
<evidence type="ECO:0000256" key="3">
    <source>
        <dbReference type="ARBA" id="ARBA00022691"/>
    </source>
</evidence>
<dbReference type="PROSITE" id="PS51682">
    <property type="entry name" value="SAM_OMT_I"/>
    <property type="match status" value="1"/>
</dbReference>
<dbReference type="GO" id="GO:0008171">
    <property type="term" value="F:O-methyltransferase activity"/>
    <property type="evidence" value="ECO:0007669"/>
    <property type="project" value="InterPro"/>
</dbReference>
<name>A0A4P6JQ23_KTERU</name>
<evidence type="ECO:0000313" key="4">
    <source>
        <dbReference type="EMBL" id="QBD77202.1"/>
    </source>
</evidence>
<dbReference type="AlphaFoldDB" id="A0A4P6JQ23"/>
<dbReference type="RefSeq" id="WP_129888265.1">
    <property type="nucleotide sequence ID" value="NZ_CP035758.1"/>
</dbReference>
<dbReference type="EMBL" id="CP035758">
    <property type="protein sequence ID" value="QBD77202.1"/>
    <property type="molecule type" value="Genomic_DNA"/>
</dbReference>